<evidence type="ECO:0000313" key="2">
    <source>
        <dbReference type="EMBL" id="KAF2882600.1"/>
    </source>
</evidence>
<name>A0A8K0FWV6_IGNLU</name>
<accession>A0A8K0FWV6</accession>
<proteinExistence type="predicted"/>
<dbReference type="EMBL" id="VTPC01090603">
    <property type="protein sequence ID" value="KAF2882600.1"/>
    <property type="molecule type" value="Genomic_DNA"/>
</dbReference>
<gene>
    <name evidence="2" type="ORF">ILUMI_23568</name>
</gene>
<feature type="compositionally biased region" description="Basic and acidic residues" evidence="1">
    <location>
        <begin position="28"/>
        <end position="41"/>
    </location>
</feature>
<protein>
    <submittedName>
        <fullName evidence="2">Uncharacterized protein</fullName>
    </submittedName>
</protein>
<evidence type="ECO:0000256" key="1">
    <source>
        <dbReference type="SAM" id="MobiDB-lite"/>
    </source>
</evidence>
<evidence type="ECO:0000313" key="3">
    <source>
        <dbReference type="Proteomes" id="UP000801492"/>
    </source>
</evidence>
<feature type="compositionally biased region" description="Polar residues" evidence="1">
    <location>
        <begin position="243"/>
        <end position="252"/>
    </location>
</feature>
<feature type="compositionally biased region" description="Acidic residues" evidence="1">
    <location>
        <begin position="160"/>
        <end position="180"/>
    </location>
</feature>
<dbReference type="Proteomes" id="UP000801492">
    <property type="component" value="Unassembled WGS sequence"/>
</dbReference>
<feature type="region of interest" description="Disordered" evidence="1">
    <location>
        <begin position="238"/>
        <end position="280"/>
    </location>
</feature>
<feature type="compositionally biased region" description="Basic and acidic residues" evidence="1">
    <location>
        <begin position="50"/>
        <end position="59"/>
    </location>
</feature>
<dbReference type="AlphaFoldDB" id="A0A8K0FWV6"/>
<organism evidence="2 3">
    <name type="scientific">Ignelater luminosus</name>
    <name type="common">Cucubano</name>
    <name type="synonym">Pyrophorus luminosus</name>
    <dbReference type="NCBI Taxonomy" id="2038154"/>
    <lineage>
        <taxon>Eukaryota</taxon>
        <taxon>Metazoa</taxon>
        <taxon>Ecdysozoa</taxon>
        <taxon>Arthropoda</taxon>
        <taxon>Hexapoda</taxon>
        <taxon>Insecta</taxon>
        <taxon>Pterygota</taxon>
        <taxon>Neoptera</taxon>
        <taxon>Endopterygota</taxon>
        <taxon>Coleoptera</taxon>
        <taxon>Polyphaga</taxon>
        <taxon>Elateriformia</taxon>
        <taxon>Elateroidea</taxon>
        <taxon>Elateridae</taxon>
        <taxon>Agrypninae</taxon>
        <taxon>Pyrophorini</taxon>
        <taxon>Ignelater</taxon>
    </lineage>
</organism>
<sequence>MSQKVVKRNRRHTEEEGDQEFKNPGSSKAKEESHKNAKEESNIIEGETNGLKEESDVKTNGENGEVEVDSPKRVIQTRSRSNTPLKKDTENKGNVSESEADVKDGDSFSLKIDESDTDKSKDLNESKDKEADKVEGEENEKGDTEQALSDSLEIEPLTEKDEEEAIPELQYDENDLDLESEGSPSRCRTRRSQTRNVSTPKTPKLVESEAKVLYIPMERLSETPKLVENEAKELYIPVERFSEGNTSGSSTPRKMAASSRESNVDSESQPDEIADSDSYSSVSIDNISTKAMAGSDATRNADLTYQDSGLFDENPTSTPLVSPNRSLAETLRGLSSRRTIRPIMNSNYRKIALQNTLEANKGDVYANYECIERVTPGMKRKNRSITPEEAKRFKKEGTGLFSYISSPLFSHFKNTLSKSSTPKLISYEKKQSGYGEPIKPELEIPNEDQQKKWCSIM</sequence>
<keyword evidence="3" id="KW-1185">Reference proteome</keyword>
<reference evidence="2" key="1">
    <citation type="submission" date="2019-08" db="EMBL/GenBank/DDBJ databases">
        <title>The genome of the North American firefly Photinus pyralis.</title>
        <authorList>
            <consortium name="Photinus pyralis genome working group"/>
            <person name="Fallon T.R."/>
            <person name="Sander Lower S.E."/>
            <person name="Weng J.-K."/>
        </authorList>
    </citation>
    <scope>NUCLEOTIDE SEQUENCE</scope>
    <source>
        <strain evidence="2">TRF0915ILg1</strain>
        <tissue evidence="2">Whole body</tissue>
    </source>
</reference>
<feature type="compositionally biased region" description="Basic and acidic residues" evidence="1">
    <location>
        <begin position="100"/>
        <end position="144"/>
    </location>
</feature>
<comment type="caution">
    <text evidence="2">The sequence shown here is derived from an EMBL/GenBank/DDBJ whole genome shotgun (WGS) entry which is preliminary data.</text>
</comment>
<dbReference type="OrthoDB" id="6778555at2759"/>
<feature type="compositionally biased region" description="Basic residues" evidence="1">
    <location>
        <begin position="1"/>
        <end position="11"/>
    </location>
</feature>
<feature type="region of interest" description="Disordered" evidence="1">
    <location>
        <begin position="1"/>
        <end position="204"/>
    </location>
</feature>